<feature type="compositionally biased region" description="Basic residues" evidence="1">
    <location>
        <begin position="74"/>
        <end position="91"/>
    </location>
</feature>
<protein>
    <submittedName>
        <fullName evidence="2">Uncharacterized protein</fullName>
    </submittedName>
</protein>
<gene>
    <name evidence="2" type="ORF">CD934_07610</name>
</gene>
<organism evidence="2 3">
    <name type="scientific">Streptomyces calvus</name>
    <dbReference type="NCBI Taxonomy" id="67282"/>
    <lineage>
        <taxon>Bacteria</taxon>
        <taxon>Bacillati</taxon>
        <taxon>Actinomycetota</taxon>
        <taxon>Actinomycetes</taxon>
        <taxon>Kitasatosporales</taxon>
        <taxon>Streptomycetaceae</taxon>
        <taxon>Streptomyces</taxon>
    </lineage>
</organism>
<dbReference type="EMBL" id="CP022310">
    <property type="protein sequence ID" value="QDI68560.1"/>
    <property type="molecule type" value="Genomic_DNA"/>
</dbReference>
<evidence type="ECO:0000256" key="1">
    <source>
        <dbReference type="SAM" id="MobiDB-lite"/>
    </source>
</evidence>
<sequence length="91" mass="9563">MGVVVTVIVLLALTAVGVLLIHRLNSQHGSRAAAFHYGPLGTAVPGTAPTSGRRVRGRAVAASGTGERGDRRAGGRGRLRPRRRTHKRPVP</sequence>
<name>A0A514JMK1_9ACTN</name>
<keyword evidence="3" id="KW-1185">Reference proteome</keyword>
<dbReference type="AlphaFoldDB" id="A0A514JMK1"/>
<proteinExistence type="predicted"/>
<accession>A0A514JMK1</accession>
<feature type="region of interest" description="Disordered" evidence="1">
    <location>
        <begin position="41"/>
        <end position="91"/>
    </location>
</feature>
<evidence type="ECO:0000313" key="3">
    <source>
        <dbReference type="Proteomes" id="UP000316215"/>
    </source>
</evidence>
<evidence type="ECO:0000313" key="2">
    <source>
        <dbReference type="EMBL" id="QDI68560.1"/>
    </source>
</evidence>
<reference evidence="2 3" key="1">
    <citation type="submission" date="2017-07" db="EMBL/GenBank/DDBJ databases">
        <title>The Complete Genome of Streptomyces asterosporus-ZSY.</title>
        <authorList>
            <person name="Zhang S."/>
        </authorList>
    </citation>
    <scope>NUCLEOTIDE SEQUENCE [LARGE SCALE GENOMIC DNA]</scope>
    <source>
        <strain evidence="2 3">DSM 41452</strain>
    </source>
</reference>
<dbReference type="Proteomes" id="UP000316215">
    <property type="component" value="Chromosome"/>
</dbReference>
<dbReference type="KEGG" id="sast:CD934_07610"/>